<accession>A0A9D2JPU1</accession>
<gene>
    <name evidence="2" type="ORF">H9724_08700</name>
</gene>
<feature type="transmembrane region" description="Helical" evidence="1">
    <location>
        <begin position="191"/>
        <end position="211"/>
    </location>
</feature>
<organism evidence="2 3">
    <name type="scientific">Candidatus Gemmiger avistercoris</name>
    <dbReference type="NCBI Taxonomy" id="2838606"/>
    <lineage>
        <taxon>Bacteria</taxon>
        <taxon>Bacillati</taxon>
        <taxon>Bacillota</taxon>
        <taxon>Clostridia</taxon>
        <taxon>Eubacteriales</taxon>
        <taxon>Gemmiger</taxon>
    </lineage>
</organism>
<reference evidence="2" key="2">
    <citation type="submission" date="2021-04" db="EMBL/GenBank/DDBJ databases">
        <authorList>
            <person name="Gilroy R."/>
        </authorList>
    </citation>
    <scope>NUCLEOTIDE SEQUENCE</scope>
    <source>
        <strain evidence="2">CHK188-11489</strain>
    </source>
</reference>
<dbReference type="EMBL" id="DXBF01000068">
    <property type="protein sequence ID" value="HIZ62826.1"/>
    <property type="molecule type" value="Genomic_DNA"/>
</dbReference>
<sequence>MRTCPHCHIAIGGDSEYCPLCQNRLSGPAEPPWWPHLTAPVHRFAMLYKIVAFLLLAGTVVAAAVDFLLIETPHRHGSLLLLVWVLAALLVLRGVLRRRYNGPRQVFLLLLLVSGLLIFTDWFNGYTGYSVDLVIPILCSVTLVCNFIFAFWRSRFTRNALVYLLLNIGVGVLPYLLLASRIGDGEVSTHSIPWVVCLIISVITFLGLLIFQGRELRSELEKRLHM</sequence>
<keyword evidence="1" id="KW-0812">Transmembrane</keyword>
<keyword evidence="1" id="KW-0472">Membrane</keyword>
<evidence type="ECO:0008006" key="4">
    <source>
        <dbReference type="Google" id="ProtNLM"/>
    </source>
</evidence>
<comment type="caution">
    <text evidence="2">The sequence shown here is derived from an EMBL/GenBank/DDBJ whole genome shotgun (WGS) entry which is preliminary data.</text>
</comment>
<reference evidence="2" key="1">
    <citation type="journal article" date="2021" name="PeerJ">
        <title>Extensive microbial diversity within the chicken gut microbiome revealed by metagenomics and culture.</title>
        <authorList>
            <person name="Gilroy R."/>
            <person name="Ravi A."/>
            <person name="Getino M."/>
            <person name="Pursley I."/>
            <person name="Horton D.L."/>
            <person name="Alikhan N.F."/>
            <person name="Baker D."/>
            <person name="Gharbi K."/>
            <person name="Hall N."/>
            <person name="Watson M."/>
            <person name="Adriaenssens E.M."/>
            <person name="Foster-Nyarko E."/>
            <person name="Jarju S."/>
            <person name="Secka A."/>
            <person name="Antonio M."/>
            <person name="Oren A."/>
            <person name="Chaudhuri R.R."/>
            <person name="La Ragione R."/>
            <person name="Hildebrand F."/>
            <person name="Pallen M.J."/>
        </authorList>
    </citation>
    <scope>NUCLEOTIDE SEQUENCE</scope>
    <source>
        <strain evidence="2">CHK188-11489</strain>
    </source>
</reference>
<proteinExistence type="predicted"/>
<evidence type="ECO:0000313" key="2">
    <source>
        <dbReference type="EMBL" id="HIZ62826.1"/>
    </source>
</evidence>
<keyword evidence="1" id="KW-1133">Transmembrane helix</keyword>
<evidence type="ECO:0000256" key="1">
    <source>
        <dbReference type="SAM" id="Phobius"/>
    </source>
</evidence>
<name>A0A9D2JPU1_9FIRM</name>
<dbReference type="Proteomes" id="UP000824105">
    <property type="component" value="Unassembled WGS sequence"/>
</dbReference>
<feature type="transmembrane region" description="Helical" evidence="1">
    <location>
        <begin position="76"/>
        <end position="95"/>
    </location>
</feature>
<dbReference type="InterPro" id="IPR046283">
    <property type="entry name" value="DUF6320"/>
</dbReference>
<feature type="transmembrane region" description="Helical" evidence="1">
    <location>
        <begin position="160"/>
        <end position="179"/>
    </location>
</feature>
<dbReference type="Pfam" id="PF19845">
    <property type="entry name" value="DUF6320"/>
    <property type="match status" value="1"/>
</dbReference>
<evidence type="ECO:0000313" key="3">
    <source>
        <dbReference type="Proteomes" id="UP000824105"/>
    </source>
</evidence>
<feature type="transmembrane region" description="Helical" evidence="1">
    <location>
        <begin position="50"/>
        <end position="70"/>
    </location>
</feature>
<feature type="transmembrane region" description="Helical" evidence="1">
    <location>
        <begin position="107"/>
        <end position="127"/>
    </location>
</feature>
<protein>
    <recommendedName>
        <fullName evidence="4">Zinc ribbon domain-containing protein</fullName>
    </recommendedName>
</protein>
<dbReference type="AlphaFoldDB" id="A0A9D2JPU1"/>
<feature type="transmembrane region" description="Helical" evidence="1">
    <location>
        <begin position="133"/>
        <end position="153"/>
    </location>
</feature>